<protein>
    <submittedName>
        <fullName evidence="2">Glycosyltransferase involved in cell wall bisynthesis</fullName>
    </submittedName>
</protein>
<sequence>MEKKSIVFVIHNMNIGGTEKSLLSLLYTLDRSKYKITILMLENYGGYLSEVPDWVDLEYLDNFHEMKKIITLPPLQSIRKFLKEFKIKSGIGLCRSYLKAKISNNWDPIYEFAAKQIHISTYDIAVAYAGPSDFITYLVSEKIEAEYKIQWIHFDVPKVISNGFFGNKYYPKFDKIYCVSGGSKVSFLKAFPYLSEKTEIFENIITDEEILKKSDIGETFNDGFDGIRILTVGRLTKEKGHKFIPEIVKNLLEKTDKEFRWYIIGEGIEKDSIKDLVGRMGLSNYVKFLGLKSNPYKFMKDCDIYVQPSLHEGYGITVAEAKVFNKPILITNFASSENLIKSGKTGIIANTDVESLTTQLFSLFDRSSRNKFSENLALENSKRTKTDYSDIF</sequence>
<evidence type="ECO:0000313" key="2">
    <source>
        <dbReference type="EMBL" id="SFF60187.1"/>
    </source>
</evidence>
<reference evidence="3" key="1">
    <citation type="submission" date="2016-10" db="EMBL/GenBank/DDBJ databases">
        <authorList>
            <person name="Varghese N."/>
            <person name="Submissions S."/>
        </authorList>
    </citation>
    <scope>NUCLEOTIDE SEQUENCE [LARGE SCALE GENOMIC DNA]</scope>
    <source>
        <strain evidence="3">DSM 23515</strain>
    </source>
</reference>
<dbReference type="CDD" id="cd03811">
    <property type="entry name" value="GT4_GT28_WabH-like"/>
    <property type="match status" value="1"/>
</dbReference>
<dbReference type="EMBL" id="FOOH01000001">
    <property type="protein sequence ID" value="SFF60187.1"/>
    <property type="molecule type" value="Genomic_DNA"/>
</dbReference>
<keyword evidence="3" id="KW-1185">Reference proteome</keyword>
<keyword evidence="2" id="KW-0808">Transferase</keyword>
<proteinExistence type="predicted"/>
<dbReference type="AlphaFoldDB" id="A0A1I2K4Q2"/>
<evidence type="ECO:0000259" key="1">
    <source>
        <dbReference type="Pfam" id="PF00534"/>
    </source>
</evidence>
<accession>A0A1I2K4Q2</accession>
<gene>
    <name evidence="2" type="ORF">SAMN04488033_101322</name>
</gene>
<dbReference type="GO" id="GO:0016757">
    <property type="term" value="F:glycosyltransferase activity"/>
    <property type="evidence" value="ECO:0007669"/>
    <property type="project" value="InterPro"/>
</dbReference>
<feature type="domain" description="Glycosyl transferase family 1" evidence="1">
    <location>
        <begin position="228"/>
        <end position="375"/>
    </location>
</feature>
<dbReference type="Gene3D" id="3.40.50.2000">
    <property type="entry name" value="Glycogen Phosphorylase B"/>
    <property type="match status" value="2"/>
</dbReference>
<dbReference type="RefSeq" id="WP_143083609.1">
    <property type="nucleotide sequence ID" value="NZ_FOOH01000001.1"/>
</dbReference>
<dbReference type="InterPro" id="IPR001296">
    <property type="entry name" value="Glyco_trans_1"/>
</dbReference>
<organism evidence="2 3">
    <name type="scientific">Salegentibacter agarivorans</name>
    <dbReference type="NCBI Taxonomy" id="345907"/>
    <lineage>
        <taxon>Bacteria</taxon>
        <taxon>Pseudomonadati</taxon>
        <taxon>Bacteroidota</taxon>
        <taxon>Flavobacteriia</taxon>
        <taxon>Flavobacteriales</taxon>
        <taxon>Flavobacteriaceae</taxon>
        <taxon>Salegentibacter</taxon>
    </lineage>
</organism>
<name>A0A1I2K4Q2_9FLAO</name>
<dbReference type="Proteomes" id="UP000199116">
    <property type="component" value="Unassembled WGS sequence"/>
</dbReference>
<dbReference type="SUPFAM" id="SSF53756">
    <property type="entry name" value="UDP-Glycosyltransferase/glycogen phosphorylase"/>
    <property type="match status" value="1"/>
</dbReference>
<dbReference type="PANTHER" id="PTHR12526">
    <property type="entry name" value="GLYCOSYLTRANSFERASE"/>
    <property type="match status" value="1"/>
</dbReference>
<dbReference type="Pfam" id="PF00534">
    <property type="entry name" value="Glycos_transf_1"/>
    <property type="match status" value="1"/>
</dbReference>
<dbReference type="PANTHER" id="PTHR12526:SF630">
    <property type="entry name" value="GLYCOSYLTRANSFERASE"/>
    <property type="match status" value="1"/>
</dbReference>
<evidence type="ECO:0000313" key="3">
    <source>
        <dbReference type="Proteomes" id="UP000199116"/>
    </source>
</evidence>